<evidence type="ECO:0000313" key="6">
    <source>
        <dbReference type="EMBL" id="TSE05469.1"/>
    </source>
</evidence>
<dbReference type="RefSeq" id="WP_109435672.1">
    <property type="nucleotide sequence ID" value="NZ_CANLFO010000016.1"/>
</dbReference>
<keyword evidence="2" id="KW-0479">Metal-binding</keyword>
<keyword evidence="4" id="KW-0862">Zinc</keyword>
<dbReference type="GO" id="GO:0031012">
    <property type="term" value="C:extracellular matrix"/>
    <property type="evidence" value="ECO:0007669"/>
    <property type="project" value="InterPro"/>
</dbReference>
<dbReference type="InterPro" id="IPR024079">
    <property type="entry name" value="MetalloPept_cat_dom_sf"/>
</dbReference>
<reference evidence="6 7" key="1">
    <citation type="submission" date="2019-07" db="EMBL/GenBank/DDBJ databases">
        <title>The draft genome sequence of Aquimarina algiphila M91.</title>
        <authorList>
            <person name="Meng X."/>
        </authorList>
    </citation>
    <scope>NUCLEOTIDE SEQUENCE [LARGE SCALE GENOMIC DNA]</scope>
    <source>
        <strain evidence="6 7">M91</strain>
    </source>
</reference>
<dbReference type="GO" id="GO:0006508">
    <property type="term" value="P:proteolysis"/>
    <property type="evidence" value="ECO:0007669"/>
    <property type="project" value="UniProtKB-KW"/>
</dbReference>
<dbReference type="EMBL" id="VLNR01000060">
    <property type="protein sequence ID" value="TSE05469.1"/>
    <property type="molecule type" value="Genomic_DNA"/>
</dbReference>
<evidence type="ECO:0000313" key="7">
    <source>
        <dbReference type="Proteomes" id="UP000318833"/>
    </source>
</evidence>
<feature type="domain" description="Peptidase M10 metallopeptidase" evidence="5">
    <location>
        <begin position="80"/>
        <end position="180"/>
    </location>
</feature>
<keyword evidence="1 6" id="KW-0645">Protease</keyword>
<protein>
    <submittedName>
        <fullName evidence="6">Matrixin family metalloprotease</fullName>
    </submittedName>
</protein>
<comment type="caution">
    <text evidence="6">The sequence shown here is derived from an EMBL/GenBank/DDBJ whole genome shotgun (WGS) entry which is preliminary data.</text>
</comment>
<keyword evidence="6" id="KW-0482">Metalloprotease</keyword>
<dbReference type="AlphaFoldDB" id="A0A554VEJ3"/>
<dbReference type="GO" id="GO:0004222">
    <property type="term" value="F:metalloendopeptidase activity"/>
    <property type="evidence" value="ECO:0007669"/>
    <property type="project" value="InterPro"/>
</dbReference>
<dbReference type="OrthoDB" id="1158432at2"/>
<sequence length="205" mass="23648">MKKLLLIISILSFLSCSSEEDHSPENIMDMIFVENPERTVKVNIIYVESQDSSDKSSYNLDEKEFINYLNGYYFHRLGIGLEIDESKKLINDELYDLTDNQGSEPSTFFTQSQETYDKDKINIYIIKRSNIRGIAGMGRSQRVLLTDEHLFTSTSPHEIGHALGLFHTHETGNIMSTEEKALRQSFNKEQEEKIKKRIDQINLGS</sequence>
<dbReference type="SUPFAM" id="SSF55486">
    <property type="entry name" value="Metalloproteases ('zincins'), catalytic domain"/>
    <property type="match status" value="1"/>
</dbReference>
<name>A0A554VEJ3_9FLAO</name>
<dbReference type="Gene3D" id="3.40.390.10">
    <property type="entry name" value="Collagenase (Catalytic Domain)"/>
    <property type="match status" value="1"/>
</dbReference>
<dbReference type="InterPro" id="IPR001818">
    <property type="entry name" value="Pept_M10_metallopeptidase"/>
</dbReference>
<keyword evidence="3" id="KW-0378">Hydrolase</keyword>
<evidence type="ECO:0000256" key="2">
    <source>
        <dbReference type="ARBA" id="ARBA00022723"/>
    </source>
</evidence>
<accession>A0A554VEJ3</accession>
<evidence type="ECO:0000256" key="4">
    <source>
        <dbReference type="ARBA" id="ARBA00022833"/>
    </source>
</evidence>
<evidence type="ECO:0000256" key="1">
    <source>
        <dbReference type="ARBA" id="ARBA00022670"/>
    </source>
</evidence>
<gene>
    <name evidence="6" type="ORF">FOF46_22635</name>
</gene>
<evidence type="ECO:0000256" key="3">
    <source>
        <dbReference type="ARBA" id="ARBA00022801"/>
    </source>
</evidence>
<evidence type="ECO:0000259" key="5">
    <source>
        <dbReference type="Pfam" id="PF00413"/>
    </source>
</evidence>
<dbReference type="GO" id="GO:0008270">
    <property type="term" value="F:zinc ion binding"/>
    <property type="evidence" value="ECO:0007669"/>
    <property type="project" value="InterPro"/>
</dbReference>
<proteinExistence type="predicted"/>
<dbReference type="PROSITE" id="PS51257">
    <property type="entry name" value="PROKAR_LIPOPROTEIN"/>
    <property type="match status" value="1"/>
</dbReference>
<organism evidence="6 7">
    <name type="scientific">Aquimarina algiphila</name>
    <dbReference type="NCBI Taxonomy" id="2047982"/>
    <lineage>
        <taxon>Bacteria</taxon>
        <taxon>Pseudomonadati</taxon>
        <taxon>Bacteroidota</taxon>
        <taxon>Flavobacteriia</taxon>
        <taxon>Flavobacteriales</taxon>
        <taxon>Flavobacteriaceae</taxon>
        <taxon>Aquimarina</taxon>
    </lineage>
</organism>
<dbReference type="Proteomes" id="UP000318833">
    <property type="component" value="Unassembled WGS sequence"/>
</dbReference>
<dbReference type="Pfam" id="PF00413">
    <property type="entry name" value="Peptidase_M10"/>
    <property type="match status" value="1"/>
</dbReference>
<keyword evidence="7" id="KW-1185">Reference proteome</keyword>